<dbReference type="InterPro" id="IPR016186">
    <property type="entry name" value="C-type_lectin-like/link_sf"/>
</dbReference>
<dbReference type="Proteomes" id="UP000018467">
    <property type="component" value="Unassembled WGS sequence"/>
</dbReference>
<organism evidence="3 4">
    <name type="scientific">Astyanax mexicanus</name>
    <name type="common">Blind cave fish</name>
    <name type="synonym">Astyanax fasciatus mexicanus</name>
    <dbReference type="NCBI Taxonomy" id="7994"/>
    <lineage>
        <taxon>Eukaryota</taxon>
        <taxon>Metazoa</taxon>
        <taxon>Chordata</taxon>
        <taxon>Craniata</taxon>
        <taxon>Vertebrata</taxon>
        <taxon>Euteleostomi</taxon>
        <taxon>Actinopterygii</taxon>
        <taxon>Neopterygii</taxon>
        <taxon>Teleostei</taxon>
        <taxon>Ostariophysi</taxon>
        <taxon>Characiformes</taxon>
        <taxon>Characoidei</taxon>
        <taxon>Acestrorhamphidae</taxon>
        <taxon>Acestrorhamphinae</taxon>
        <taxon>Astyanax</taxon>
    </lineage>
</organism>
<evidence type="ECO:0000313" key="4">
    <source>
        <dbReference type="Proteomes" id="UP000018467"/>
    </source>
</evidence>
<keyword evidence="1" id="KW-1015">Disulfide bond</keyword>
<evidence type="ECO:0000259" key="2">
    <source>
        <dbReference type="PROSITE" id="PS50041"/>
    </source>
</evidence>
<dbReference type="InterPro" id="IPR016187">
    <property type="entry name" value="CTDL_fold"/>
</dbReference>
<evidence type="ECO:0000313" key="3">
    <source>
        <dbReference type="Ensembl" id="ENSAMXP00000040205.1"/>
    </source>
</evidence>
<dbReference type="AlphaFoldDB" id="A0A3B1JED2"/>
<dbReference type="InterPro" id="IPR001304">
    <property type="entry name" value="C-type_lectin-like"/>
</dbReference>
<reference evidence="4" key="2">
    <citation type="journal article" date="2014" name="Nat. Commun.">
        <title>The cavefish genome reveals candidate genes for eye loss.</title>
        <authorList>
            <person name="McGaugh S.E."/>
            <person name="Gross J.B."/>
            <person name="Aken B."/>
            <person name="Blin M."/>
            <person name="Borowsky R."/>
            <person name="Chalopin D."/>
            <person name="Hinaux H."/>
            <person name="Jeffery W.R."/>
            <person name="Keene A."/>
            <person name="Ma L."/>
            <person name="Minx P."/>
            <person name="Murphy D."/>
            <person name="O'Quin K.E."/>
            <person name="Retaux S."/>
            <person name="Rohner N."/>
            <person name="Searle S.M."/>
            <person name="Stahl B.A."/>
            <person name="Tabin C."/>
            <person name="Volff J.N."/>
            <person name="Yoshizawa M."/>
            <person name="Warren W.C."/>
        </authorList>
    </citation>
    <scope>NUCLEOTIDE SEQUENCE [LARGE SCALE GENOMIC DNA]</scope>
    <source>
        <strain evidence="4">female</strain>
    </source>
</reference>
<proteinExistence type="predicted"/>
<dbReference type="InParanoid" id="A0A3B1JED2"/>
<dbReference type="SUPFAM" id="SSF56436">
    <property type="entry name" value="C-type lectin-like"/>
    <property type="match status" value="1"/>
</dbReference>
<reference evidence="4" key="1">
    <citation type="submission" date="2013-03" db="EMBL/GenBank/DDBJ databases">
        <authorList>
            <person name="Jeffery W."/>
            <person name="Warren W."/>
            <person name="Wilson R.K."/>
        </authorList>
    </citation>
    <scope>NUCLEOTIDE SEQUENCE</scope>
    <source>
        <strain evidence="4">female</strain>
    </source>
</reference>
<dbReference type="GeneTree" id="ENSGT00940000177397"/>
<feature type="domain" description="C-type lectin" evidence="2">
    <location>
        <begin position="27"/>
        <end position="139"/>
    </location>
</feature>
<name>A0A3B1JED2_ASTMX</name>
<reference evidence="3" key="3">
    <citation type="submission" date="2025-08" db="UniProtKB">
        <authorList>
            <consortium name="Ensembl"/>
        </authorList>
    </citation>
    <scope>IDENTIFICATION</scope>
</reference>
<dbReference type="PANTHER" id="PTHR45784:SF5">
    <property type="entry name" value="C-TYPE LECTIN DOMAIN FAMILY 20 MEMBER A-RELATED"/>
    <property type="match status" value="1"/>
</dbReference>
<dbReference type="InterPro" id="IPR018378">
    <property type="entry name" value="C-type_lectin_CS"/>
</dbReference>
<protein>
    <recommendedName>
        <fullName evidence="2">C-type lectin domain-containing protein</fullName>
    </recommendedName>
</protein>
<evidence type="ECO:0000256" key="1">
    <source>
        <dbReference type="ARBA" id="ARBA00023157"/>
    </source>
</evidence>
<dbReference type="PROSITE" id="PS50041">
    <property type="entry name" value="C_TYPE_LECTIN_2"/>
    <property type="match status" value="1"/>
</dbReference>
<dbReference type="Gene3D" id="3.10.100.10">
    <property type="entry name" value="Mannose-Binding Protein A, subunit A"/>
    <property type="match status" value="1"/>
</dbReference>
<sequence>RKLLTCNAVACAHHNTLKTPLTLSCRFCNLCSYPSADTPLILIEEEKTWREALRYCRENHVDLVSVENETIQRWVKILAKTASTDNSWIWSDGIDDSYNNWTPGQPDSLNSEKCVMLRSVDEYKWHNADCSIQNLFICYKGE</sequence>
<dbReference type="Ensembl" id="ENSAMXT00000045971.1">
    <property type="protein sequence ID" value="ENSAMXP00000040205.1"/>
    <property type="gene ID" value="ENSAMXG00000042107.1"/>
</dbReference>
<keyword evidence="4" id="KW-1185">Reference proteome</keyword>
<dbReference type="SMART" id="SM00034">
    <property type="entry name" value="CLECT"/>
    <property type="match status" value="1"/>
</dbReference>
<dbReference type="PROSITE" id="PS00615">
    <property type="entry name" value="C_TYPE_LECTIN_1"/>
    <property type="match status" value="1"/>
</dbReference>
<reference evidence="3" key="4">
    <citation type="submission" date="2025-09" db="UniProtKB">
        <authorList>
            <consortium name="Ensembl"/>
        </authorList>
    </citation>
    <scope>IDENTIFICATION</scope>
</reference>
<accession>A0A3B1JED2</accession>
<dbReference type="PANTHER" id="PTHR45784">
    <property type="entry name" value="C-TYPE LECTIN DOMAIN FAMILY 20 MEMBER A-RELATED"/>
    <property type="match status" value="1"/>
</dbReference>
<dbReference type="Pfam" id="PF00059">
    <property type="entry name" value="Lectin_C"/>
    <property type="match status" value="1"/>
</dbReference>
<dbReference type="Bgee" id="ENSAMXG00000042107">
    <property type="expression patterns" value="Expressed in pharyngeal gill and 1 other cell type or tissue"/>
</dbReference>